<organism evidence="2 3">
    <name type="scientific">Zalerion maritima</name>
    <dbReference type="NCBI Taxonomy" id="339359"/>
    <lineage>
        <taxon>Eukaryota</taxon>
        <taxon>Fungi</taxon>
        <taxon>Dikarya</taxon>
        <taxon>Ascomycota</taxon>
        <taxon>Pezizomycotina</taxon>
        <taxon>Sordariomycetes</taxon>
        <taxon>Lulworthiomycetidae</taxon>
        <taxon>Lulworthiales</taxon>
        <taxon>Lulworthiaceae</taxon>
        <taxon>Zalerion</taxon>
    </lineage>
</organism>
<proteinExistence type="predicted"/>
<evidence type="ECO:0000313" key="3">
    <source>
        <dbReference type="Proteomes" id="UP001201980"/>
    </source>
</evidence>
<name>A0AAD5WRH7_9PEZI</name>
<dbReference type="EMBL" id="JAKWBI020000160">
    <property type="protein sequence ID" value="KAJ2901228.1"/>
    <property type="molecule type" value="Genomic_DNA"/>
</dbReference>
<dbReference type="AlphaFoldDB" id="A0AAD5WRH7"/>
<comment type="caution">
    <text evidence="2">The sequence shown here is derived from an EMBL/GenBank/DDBJ whole genome shotgun (WGS) entry which is preliminary data.</text>
</comment>
<reference evidence="2" key="1">
    <citation type="submission" date="2022-07" db="EMBL/GenBank/DDBJ databases">
        <title>Draft genome sequence of Zalerion maritima ATCC 34329, a (micro)plastics degrading marine fungus.</title>
        <authorList>
            <person name="Paco A."/>
            <person name="Goncalves M.F.M."/>
            <person name="Rocha-Santos T.A.P."/>
            <person name="Alves A."/>
        </authorList>
    </citation>
    <scope>NUCLEOTIDE SEQUENCE</scope>
    <source>
        <strain evidence="2">ATCC 34329</strain>
    </source>
</reference>
<dbReference type="Proteomes" id="UP001201980">
    <property type="component" value="Unassembled WGS sequence"/>
</dbReference>
<evidence type="ECO:0000313" key="2">
    <source>
        <dbReference type="EMBL" id="KAJ2901228.1"/>
    </source>
</evidence>
<gene>
    <name evidence="2" type="ORF">MKZ38_002092</name>
</gene>
<feature type="compositionally biased region" description="Basic and acidic residues" evidence="1">
    <location>
        <begin position="122"/>
        <end position="148"/>
    </location>
</feature>
<feature type="region of interest" description="Disordered" evidence="1">
    <location>
        <begin position="91"/>
        <end position="151"/>
    </location>
</feature>
<accession>A0AAD5WRH7</accession>
<evidence type="ECO:0000256" key="1">
    <source>
        <dbReference type="SAM" id="MobiDB-lite"/>
    </source>
</evidence>
<protein>
    <submittedName>
        <fullName evidence="2">Uncharacterized protein</fullName>
    </submittedName>
</protein>
<keyword evidence="3" id="KW-1185">Reference proteome</keyword>
<sequence>MCKIYNHITRCPTHSPERTEWAADWEATYTSARCQCRLARRKQWGTCPGFDRHFAKNFKNDIDVRTMHCGKCLGNVNGKLEEFMQAGGWDGRGGWSAGGAEPSGRKWRGQGGGRGKGKGKGGCKEKGGSRLRGGELKGEQEPEEKGTENDGLGFVVTDENLETEDEGYEDIAGNELRRQWAEEWKESGRYYVPLRQEGGEGSLSLTHKDRAEEKDYIPAAIRLREVTRSI</sequence>